<proteinExistence type="predicted"/>
<keyword evidence="2" id="KW-1185">Reference proteome</keyword>
<reference evidence="1" key="2">
    <citation type="submission" date="2024-10" db="UniProtKB">
        <authorList>
            <consortium name="EnsemblProtists"/>
        </authorList>
    </citation>
    <scope>IDENTIFICATION</scope>
</reference>
<organism evidence="1 2">
    <name type="scientific">Emiliania huxleyi (strain CCMP1516)</name>
    <dbReference type="NCBI Taxonomy" id="280463"/>
    <lineage>
        <taxon>Eukaryota</taxon>
        <taxon>Haptista</taxon>
        <taxon>Haptophyta</taxon>
        <taxon>Prymnesiophyceae</taxon>
        <taxon>Isochrysidales</taxon>
        <taxon>Noelaerhabdaceae</taxon>
        <taxon>Emiliania</taxon>
    </lineage>
</organism>
<dbReference type="PaxDb" id="2903-EOD35912"/>
<sequence>MNLDDTVKPGCRDPYLQKSRFTRGQCATCGAQLLLKYAHRTMCCRYACLKAAAAKRRARHADGSADDAFVAVLGMHFCDPNQLIATKQRNKLAAANKALGNRKPTLPGRGTCVRETVLRPFGKN</sequence>
<evidence type="ECO:0000313" key="2">
    <source>
        <dbReference type="Proteomes" id="UP000013827"/>
    </source>
</evidence>
<dbReference type="AlphaFoldDB" id="A0A0D3KJH7"/>
<dbReference type="RefSeq" id="XP_005788341.1">
    <property type="nucleotide sequence ID" value="XM_005788284.1"/>
</dbReference>
<dbReference type="Proteomes" id="UP000013827">
    <property type="component" value="Unassembled WGS sequence"/>
</dbReference>
<name>A0A0D3KJH7_EMIH1</name>
<dbReference type="KEGG" id="ehx:EMIHUDRAFT_227000"/>
<protein>
    <recommendedName>
        <fullName evidence="3">PiggyBac transposable element-derived protein 4 C-terminal zinc-ribbon domain-containing protein</fullName>
    </recommendedName>
</protein>
<dbReference type="HOGENOM" id="CLU_2008252_0_0_1"/>
<evidence type="ECO:0000313" key="1">
    <source>
        <dbReference type="EnsemblProtists" id="EOD35912"/>
    </source>
</evidence>
<dbReference type="GeneID" id="17281183"/>
<evidence type="ECO:0008006" key="3">
    <source>
        <dbReference type="Google" id="ProtNLM"/>
    </source>
</evidence>
<reference evidence="2" key="1">
    <citation type="journal article" date="2013" name="Nature">
        <title>Pan genome of the phytoplankton Emiliania underpins its global distribution.</title>
        <authorList>
            <person name="Read B.A."/>
            <person name="Kegel J."/>
            <person name="Klute M.J."/>
            <person name="Kuo A."/>
            <person name="Lefebvre S.C."/>
            <person name="Maumus F."/>
            <person name="Mayer C."/>
            <person name="Miller J."/>
            <person name="Monier A."/>
            <person name="Salamov A."/>
            <person name="Young J."/>
            <person name="Aguilar M."/>
            <person name="Claverie J.M."/>
            <person name="Frickenhaus S."/>
            <person name="Gonzalez K."/>
            <person name="Herman E.K."/>
            <person name="Lin Y.C."/>
            <person name="Napier J."/>
            <person name="Ogata H."/>
            <person name="Sarno A.F."/>
            <person name="Shmutz J."/>
            <person name="Schroeder D."/>
            <person name="de Vargas C."/>
            <person name="Verret F."/>
            <person name="von Dassow P."/>
            <person name="Valentin K."/>
            <person name="Van de Peer Y."/>
            <person name="Wheeler G."/>
            <person name="Dacks J.B."/>
            <person name="Delwiche C.F."/>
            <person name="Dyhrman S.T."/>
            <person name="Glockner G."/>
            <person name="John U."/>
            <person name="Richards T."/>
            <person name="Worden A.Z."/>
            <person name="Zhang X."/>
            <person name="Grigoriev I.V."/>
            <person name="Allen A.E."/>
            <person name="Bidle K."/>
            <person name="Borodovsky M."/>
            <person name="Bowler C."/>
            <person name="Brownlee C."/>
            <person name="Cock J.M."/>
            <person name="Elias M."/>
            <person name="Gladyshev V.N."/>
            <person name="Groth M."/>
            <person name="Guda C."/>
            <person name="Hadaegh A."/>
            <person name="Iglesias-Rodriguez M.D."/>
            <person name="Jenkins J."/>
            <person name="Jones B.M."/>
            <person name="Lawson T."/>
            <person name="Leese F."/>
            <person name="Lindquist E."/>
            <person name="Lobanov A."/>
            <person name="Lomsadze A."/>
            <person name="Malik S.B."/>
            <person name="Marsh M.E."/>
            <person name="Mackinder L."/>
            <person name="Mock T."/>
            <person name="Mueller-Roeber B."/>
            <person name="Pagarete A."/>
            <person name="Parker M."/>
            <person name="Probert I."/>
            <person name="Quesneville H."/>
            <person name="Raines C."/>
            <person name="Rensing S.A."/>
            <person name="Riano-Pachon D.M."/>
            <person name="Richier S."/>
            <person name="Rokitta S."/>
            <person name="Shiraiwa Y."/>
            <person name="Soanes D.M."/>
            <person name="van der Giezen M."/>
            <person name="Wahlund T.M."/>
            <person name="Williams B."/>
            <person name="Wilson W."/>
            <person name="Wolfe G."/>
            <person name="Wurch L.L."/>
        </authorList>
    </citation>
    <scope>NUCLEOTIDE SEQUENCE</scope>
</reference>
<accession>A0A0D3KJH7</accession>
<dbReference type="EnsemblProtists" id="EOD35912">
    <property type="protein sequence ID" value="EOD35912"/>
    <property type="gene ID" value="EMIHUDRAFT_227000"/>
</dbReference>